<feature type="compositionally biased region" description="Basic and acidic residues" evidence="1">
    <location>
        <begin position="655"/>
        <end position="665"/>
    </location>
</feature>
<comment type="caution">
    <text evidence="2">The sequence shown here is derived from an EMBL/GenBank/DDBJ whole genome shotgun (WGS) entry which is preliminary data.</text>
</comment>
<accession>A0A8H3G2K7</accession>
<keyword evidence="3" id="KW-1185">Reference proteome</keyword>
<evidence type="ECO:0000313" key="2">
    <source>
        <dbReference type="EMBL" id="CAF9934605.1"/>
    </source>
</evidence>
<dbReference type="AlphaFoldDB" id="A0A8H3G2K7"/>
<feature type="compositionally biased region" description="Acidic residues" evidence="1">
    <location>
        <begin position="337"/>
        <end position="350"/>
    </location>
</feature>
<gene>
    <name evidence="2" type="ORF">IMSHALPRED_009779</name>
</gene>
<feature type="compositionally biased region" description="Acidic residues" evidence="1">
    <location>
        <begin position="372"/>
        <end position="385"/>
    </location>
</feature>
<feature type="compositionally biased region" description="Basic and acidic residues" evidence="1">
    <location>
        <begin position="224"/>
        <end position="239"/>
    </location>
</feature>
<evidence type="ECO:0000313" key="3">
    <source>
        <dbReference type="Proteomes" id="UP000664534"/>
    </source>
</evidence>
<feature type="region of interest" description="Disordered" evidence="1">
    <location>
        <begin position="1"/>
        <end position="25"/>
    </location>
</feature>
<feature type="compositionally biased region" description="Basic residues" evidence="1">
    <location>
        <begin position="128"/>
        <end position="138"/>
    </location>
</feature>
<organism evidence="2 3">
    <name type="scientific">Imshaugia aleurites</name>
    <dbReference type="NCBI Taxonomy" id="172621"/>
    <lineage>
        <taxon>Eukaryota</taxon>
        <taxon>Fungi</taxon>
        <taxon>Dikarya</taxon>
        <taxon>Ascomycota</taxon>
        <taxon>Pezizomycotina</taxon>
        <taxon>Lecanoromycetes</taxon>
        <taxon>OSLEUM clade</taxon>
        <taxon>Lecanoromycetidae</taxon>
        <taxon>Lecanorales</taxon>
        <taxon>Lecanorineae</taxon>
        <taxon>Parmeliaceae</taxon>
        <taxon>Imshaugia</taxon>
    </lineage>
</organism>
<name>A0A8H3G2K7_9LECA</name>
<feature type="compositionally biased region" description="Basic and acidic residues" evidence="1">
    <location>
        <begin position="105"/>
        <end position="121"/>
    </location>
</feature>
<protein>
    <submittedName>
        <fullName evidence="2">Uncharacterized protein</fullName>
    </submittedName>
</protein>
<dbReference type="EMBL" id="CAJPDT010000077">
    <property type="protein sequence ID" value="CAF9934605.1"/>
    <property type="molecule type" value="Genomic_DNA"/>
</dbReference>
<feature type="compositionally biased region" description="Basic and acidic residues" evidence="1">
    <location>
        <begin position="70"/>
        <end position="80"/>
    </location>
</feature>
<feature type="region of interest" description="Disordered" evidence="1">
    <location>
        <begin position="655"/>
        <end position="698"/>
    </location>
</feature>
<feature type="region of interest" description="Disordered" evidence="1">
    <location>
        <begin position="49"/>
        <end position="410"/>
    </location>
</feature>
<evidence type="ECO:0000256" key="1">
    <source>
        <dbReference type="SAM" id="MobiDB-lite"/>
    </source>
</evidence>
<feature type="compositionally biased region" description="Basic and acidic residues" evidence="1">
    <location>
        <begin position="386"/>
        <end position="410"/>
    </location>
</feature>
<sequence length="766" mass="86413">MQAEVDAPEPPTDPASTPEPFVVSPNTAKEIMSELPDRSAEVAASIVNDLAFNDVSKPSPKPAKTNKRKRQEEDKVDGSPKKRVAKETGVNGTRDEPSIGSTKGVTEHGGRSNRASLERVKLGPGKLPRPKKELRTRHMAGFYSAVQKNGDIFDPAPSPKKQFEKPAPPPTTTRRNPSSPEATPRRRGRPPRVGPSPSKKKKSVKKGQQIITQDPKVKTRRKGRPEEEMSLEKGSRDVYEAATEELPQKAGPKARSKPSSTISRDDQNKGAAASKPRRSTTAANGYRDAIMNENTDLTKTPERDARRAAKRRKTLEQAPTSTPPVFEGSPEPQNQVDSEEYVEEDDDEPEREGRRGLQEAMDKNGPTSSQVDEVDGEDGEDTEGAEDAKNVSDHYDPNEVIHTDHEHDEKGEDLEVFGEDRAWKTVLEGAHSICGPNLPLNRMPKLLTLTIKALLHEVRDARNLYEQIRPFRDTNHYPVNGLNGQLKKSLDAIEDQIKTLSEKASVTKGSEVIKDIYARAIPAVVFLLKSALRSRKYHFDEPCDLETLNEIVEGLGEVIRLQNMAILLCEKATHWKAKPLPTSRPIVRPTTRKMFPYLKEMRKAFSKVLLEQNRKRKMKQNAVDYAKRQEELAQSAQHAKLEAARKNEILYKRVQESREQEDERRRSAKRTFKQFKEDDLRARQSQQINGRAEPNTPWSTAEDRALYYQLENGYAGSLTTEERYSNMLNTPVLQNKLPQHIRERALQFKATLLERWGALEWVSSIE</sequence>
<dbReference type="OrthoDB" id="5431211at2759"/>
<reference evidence="2" key="1">
    <citation type="submission" date="2021-03" db="EMBL/GenBank/DDBJ databases">
        <authorList>
            <person name="Tagirdzhanova G."/>
        </authorList>
    </citation>
    <scope>NUCLEOTIDE SEQUENCE</scope>
</reference>
<proteinExistence type="predicted"/>
<dbReference type="Proteomes" id="UP000664534">
    <property type="component" value="Unassembled WGS sequence"/>
</dbReference>
<feature type="compositionally biased region" description="Basic and acidic residues" evidence="1">
    <location>
        <begin position="351"/>
        <end position="362"/>
    </location>
</feature>